<name>A0A5P1EIH0_ASPOF</name>
<protein>
    <recommendedName>
        <fullName evidence="6">RING-CH-type domain-containing protein</fullName>
    </recommendedName>
</protein>
<evidence type="ECO:0000259" key="6">
    <source>
        <dbReference type="PROSITE" id="PS51292"/>
    </source>
</evidence>
<dbReference type="AlphaFoldDB" id="A0A5P1EIH0"/>
<feature type="transmembrane region" description="Helical" evidence="5">
    <location>
        <begin position="361"/>
        <end position="382"/>
    </location>
</feature>
<dbReference type="SUPFAM" id="SSF57850">
    <property type="entry name" value="RING/U-box"/>
    <property type="match status" value="1"/>
</dbReference>
<evidence type="ECO:0000313" key="8">
    <source>
        <dbReference type="Proteomes" id="UP000243459"/>
    </source>
</evidence>
<organism evidence="7 8">
    <name type="scientific">Asparagus officinalis</name>
    <name type="common">Garden asparagus</name>
    <dbReference type="NCBI Taxonomy" id="4686"/>
    <lineage>
        <taxon>Eukaryota</taxon>
        <taxon>Viridiplantae</taxon>
        <taxon>Streptophyta</taxon>
        <taxon>Embryophyta</taxon>
        <taxon>Tracheophyta</taxon>
        <taxon>Spermatophyta</taxon>
        <taxon>Magnoliopsida</taxon>
        <taxon>Liliopsida</taxon>
        <taxon>Asparagales</taxon>
        <taxon>Asparagaceae</taxon>
        <taxon>Asparagoideae</taxon>
        <taxon>Asparagus</taxon>
    </lineage>
</organism>
<gene>
    <name evidence="7" type="ORF">A4U43_C06F160</name>
</gene>
<dbReference type="PANTHER" id="PTHR46158:SF2">
    <property type="entry name" value="OS02G0165000 PROTEIN"/>
    <property type="match status" value="1"/>
</dbReference>
<dbReference type="Proteomes" id="UP000243459">
    <property type="component" value="Chromosome 6"/>
</dbReference>
<keyword evidence="2" id="KW-0863">Zinc-finger</keyword>
<feature type="domain" description="RING-CH-type" evidence="6">
    <location>
        <begin position="238"/>
        <end position="300"/>
    </location>
</feature>
<dbReference type="OrthoDB" id="435038at2759"/>
<feature type="transmembrane region" description="Helical" evidence="5">
    <location>
        <begin position="335"/>
        <end position="355"/>
    </location>
</feature>
<dbReference type="OMA" id="TEYVRWR"/>
<dbReference type="EMBL" id="CM007386">
    <property type="protein sequence ID" value="ONK65712.1"/>
    <property type="molecule type" value="Genomic_DNA"/>
</dbReference>
<reference evidence="8" key="1">
    <citation type="journal article" date="2017" name="Nat. Commun.">
        <title>The asparagus genome sheds light on the origin and evolution of a young Y chromosome.</title>
        <authorList>
            <person name="Harkess A."/>
            <person name="Zhou J."/>
            <person name="Xu C."/>
            <person name="Bowers J.E."/>
            <person name="Van der Hulst R."/>
            <person name="Ayyampalayam S."/>
            <person name="Mercati F."/>
            <person name="Riccardi P."/>
            <person name="McKain M.R."/>
            <person name="Kakrana A."/>
            <person name="Tang H."/>
            <person name="Ray J."/>
            <person name="Groenendijk J."/>
            <person name="Arikit S."/>
            <person name="Mathioni S.M."/>
            <person name="Nakano M."/>
            <person name="Shan H."/>
            <person name="Telgmann-Rauber A."/>
            <person name="Kanno A."/>
            <person name="Yue Z."/>
            <person name="Chen H."/>
            <person name="Li W."/>
            <person name="Chen Y."/>
            <person name="Xu X."/>
            <person name="Zhang Y."/>
            <person name="Luo S."/>
            <person name="Chen H."/>
            <person name="Gao J."/>
            <person name="Mao Z."/>
            <person name="Pires J.C."/>
            <person name="Luo M."/>
            <person name="Kudrna D."/>
            <person name="Wing R.A."/>
            <person name="Meyers B.C."/>
            <person name="Yi K."/>
            <person name="Kong H."/>
            <person name="Lavrijsen P."/>
            <person name="Sunseri F."/>
            <person name="Falavigna A."/>
            <person name="Ye Y."/>
            <person name="Leebens-Mack J.H."/>
            <person name="Chen G."/>
        </authorList>
    </citation>
    <scope>NUCLEOTIDE SEQUENCE [LARGE SCALE GENOMIC DNA]</scope>
    <source>
        <strain evidence="8">cv. DH0086</strain>
    </source>
</reference>
<dbReference type="PROSITE" id="PS51292">
    <property type="entry name" value="ZF_RING_CH"/>
    <property type="match status" value="1"/>
</dbReference>
<feature type="compositionally biased region" description="Polar residues" evidence="4">
    <location>
        <begin position="452"/>
        <end position="470"/>
    </location>
</feature>
<keyword evidence="5" id="KW-0472">Membrane</keyword>
<keyword evidence="3" id="KW-0862">Zinc</keyword>
<feature type="compositionally biased region" description="Polar residues" evidence="4">
    <location>
        <begin position="485"/>
        <end position="495"/>
    </location>
</feature>
<dbReference type="InterPro" id="IPR011016">
    <property type="entry name" value="Znf_RING-CH"/>
</dbReference>
<accession>A0A5P1EIH0</accession>
<evidence type="ECO:0000256" key="5">
    <source>
        <dbReference type="SAM" id="Phobius"/>
    </source>
</evidence>
<dbReference type="SMART" id="SM00744">
    <property type="entry name" value="RINGv"/>
    <property type="match status" value="1"/>
</dbReference>
<feature type="region of interest" description="Disordered" evidence="4">
    <location>
        <begin position="1"/>
        <end position="127"/>
    </location>
</feature>
<dbReference type="Pfam" id="PF12906">
    <property type="entry name" value="RINGv"/>
    <property type="match status" value="1"/>
</dbReference>
<dbReference type="Gramene" id="ONK65712">
    <property type="protein sequence ID" value="ONK65712"/>
    <property type="gene ID" value="A4U43_C06F160"/>
</dbReference>
<feature type="transmembrane region" description="Helical" evidence="5">
    <location>
        <begin position="389"/>
        <end position="409"/>
    </location>
</feature>
<dbReference type="GO" id="GO:0008270">
    <property type="term" value="F:zinc ion binding"/>
    <property type="evidence" value="ECO:0007669"/>
    <property type="project" value="UniProtKB-KW"/>
</dbReference>
<proteinExistence type="predicted"/>
<evidence type="ECO:0000313" key="7">
    <source>
        <dbReference type="EMBL" id="ONK65712.1"/>
    </source>
</evidence>
<evidence type="ECO:0000256" key="2">
    <source>
        <dbReference type="ARBA" id="ARBA00022771"/>
    </source>
</evidence>
<evidence type="ECO:0000256" key="1">
    <source>
        <dbReference type="ARBA" id="ARBA00022723"/>
    </source>
</evidence>
<feature type="compositionally biased region" description="Polar residues" evidence="4">
    <location>
        <begin position="44"/>
        <end position="66"/>
    </location>
</feature>
<sequence length="495" mass="53389">MENSGAPAQPAQGMASNSADHQAPDRGDRKGGEIGSATEPRRPSLSSLQTPGMSSENALPSSSLTRAASAGLPPRPNSTRTKSSSIKNLHPQRSFKSKNSSIREGDRTILLIPGTPASEEQQDKPSILSRQFSLSKVFSSVPSLSSKRTHSLPSTPITNSGANSAHVVNMPDLEKQQSQTHIKRSFSVPGNVKGRRLQRTGSLGLFRVISTPRAIFPDTATQNASVETVDASEDEGEDIPEDEAVCRICLVEIGEGGEALKMECSCKGELALAHQECAIKWFSIKGNKTCDVCGQEVKNLSVTLLRIQNPPIGNSRLASALQQGETARYRVWQDVPVLVMVSMLAYFCFLEQLLVTDMGSRALAISLPFSCVLGLLSSMIASTMASKSYIWAYASFQFAIVILFAHIFYNVLRVAPVLSVLLSSFTGFGIAISTNSLLVEYLRWRSRRNSSLAQQNNSGGRQQEGTNHPGTQDRDAAVLVEGRSHNTAAASPQNE</sequence>
<dbReference type="Gene3D" id="3.30.40.10">
    <property type="entry name" value="Zinc/RING finger domain, C3HC4 (zinc finger)"/>
    <property type="match status" value="1"/>
</dbReference>
<keyword evidence="1" id="KW-0479">Metal-binding</keyword>
<feature type="region of interest" description="Disordered" evidence="4">
    <location>
        <begin position="452"/>
        <end position="495"/>
    </location>
</feature>
<dbReference type="InterPro" id="IPR013083">
    <property type="entry name" value="Znf_RING/FYVE/PHD"/>
</dbReference>
<evidence type="ECO:0000256" key="3">
    <source>
        <dbReference type="ARBA" id="ARBA00022833"/>
    </source>
</evidence>
<evidence type="ECO:0000256" key="4">
    <source>
        <dbReference type="SAM" id="MobiDB-lite"/>
    </source>
</evidence>
<feature type="transmembrane region" description="Helical" evidence="5">
    <location>
        <begin position="415"/>
        <end position="438"/>
    </location>
</feature>
<keyword evidence="5" id="KW-1133">Transmembrane helix</keyword>
<keyword evidence="5" id="KW-0812">Transmembrane</keyword>
<dbReference type="CDD" id="cd16495">
    <property type="entry name" value="RING_CH-C4HC3_MARCH"/>
    <property type="match status" value="1"/>
</dbReference>
<feature type="compositionally biased region" description="Basic and acidic residues" evidence="4">
    <location>
        <begin position="22"/>
        <end position="32"/>
    </location>
</feature>
<feature type="compositionally biased region" description="Polar residues" evidence="4">
    <location>
        <begin position="77"/>
        <end position="87"/>
    </location>
</feature>
<keyword evidence="8" id="KW-1185">Reference proteome</keyword>
<dbReference type="PANTHER" id="PTHR46158">
    <property type="entry name" value="OS02G0165000 PROTEIN"/>
    <property type="match status" value="1"/>
</dbReference>